<protein>
    <submittedName>
        <fullName evidence="2">Uncharacterized protein</fullName>
    </submittedName>
</protein>
<evidence type="ECO:0000256" key="1">
    <source>
        <dbReference type="SAM" id="MobiDB-lite"/>
    </source>
</evidence>
<dbReference type="EMBL" id="JAHUTJ010066002">
    <property type="protein sequence ID" value="MED6289895.1"/>
    <property type="molecule type" value="Genomic_DNA"/>
</dbReference>
<accession>A0ABU7ERZ6</accession>
<reference evidence="2 3" key="1">
    <citation type="submission" date="2021-06" db="EMBL/GenBank/DDBJ databases">
        <authorList>
            <person name="Palmer J.M."/>
        </authorList>
    </citation>
    <scope>NUCLEOTIDE SEQUENCE [LARGE SCALE GENOMIC DNA]</scope>
    <source>
        <strain evidence="2 3">CL_MEX2019</strain>
        <tissue evidence="2">Muscle</tissue>
    </source>
</reference>
<evidence type="ECO:0000313" key="2">
    <source>
        <dbReference type="EMBL" id="MED6289895.1"/>
    </source>
</evidence>
<feature type="region of interest" description="Disordered" evidence="1">
    <location>
        <begin position="25"/>
        <end position="50"/>
    </location>
</feature>
<comment type="caution">
    <text evidence="2">The sequence shown here is derived from an EMBL/GenBank/DDBJ whole genome shotgun (WGS) entry which is preliminary data.</text>
</comment>
<keyword evidence="3" id="KW-1185">Reference proteome</keyword>
<gene>
    <name evidence="2" type="ORF">CHARACLAT_007632</name>
</gene>
<evidence type="ECO:0000313" key="3">
    <source>
        <dbReference type="Proteomes" id="UP001352852"/>
    </source>
</evidence>
<organism evidence="2 3">
    <name type="scientific">Characodon lateralis</name>
    <dbReference type="NCBI Taxonomy" id="208331"/>
    <lineage>
        <taxon>Eukaryota</taxon>
        <taxon>Metazoa</taxon>
        <taxon>Chordata</taxon>
        <taxon>Craniata</taxon>
        <taxon>Vertebrata</taxon>
        <taxon>Euteleostomi</taxon>
        <taxon>Actinopterygii</taxon>
        <taxon>Neopterygii</taxon>
        <taxon>Teleostei</taxon>
        <taxon>Neoteleostei</taxon>
        <taxon>Acanthomorphata</taxon>
        <taxon>Ovalentaria</taxon>
        <taxon>Atherinomorphae</taxon>
        <taxon>Cyprinodontiformes</taxon>
        <taxon>Goodeidae</taxon>
        <taxon>Characodon</taxon>
    </lineage>
</organism>
<feature type="compositionally biased region" description="Low complexity" evidence="1">
    <location>
        <begin position="35"/>
        <end position="45"/>
    </location>
</feature>
<name>A0ABU7ERZ6_9TELE</name>
<dbReference type="Proteomes" id="UP001352852">
    <property type="component" value="Unassembled WGS sequence"/>
</dbReference>
<sequence length="102" mass="11671">MVKLYTNKKHENFLASDFDLRQAENQSKRKRAGLTKTPPTCTPPCEQHTDAGSADEVSVLLYVMCEQSLKLSGLRRDNIQTRASQQNCQDLEDQMFASFIRF</sequence>
<proteinExistence type="predicted"/>